<accession>A0A8S1SUA0</accession>
<reference evidence="2" key="1">
    <citation type="submission" date="2021-01" db="EMBL/GenBank/DDBJ databases">
        <authorList>
            <consortium name="Genoscope - CEA"/>
            <person name="William W."/>
        </authorList>
    </citation>
    <scope>NUCLEOTIDE SEQUENCE</scope>
</reference>
<dbReference type="AlphaFoldDB" id="A0A8S1SUA0"/>
<evidence type="ECO:0000256" key="1">
    <source>
        <dbReference type="SAM" id="Coils"/>
    </source>
</evidence>
<name>A0A8S1SUA0_9CILI</name>
<dbReference type="Proteomes" id="UP000689195">
    <property type="component" value="Unassembled WGS sequence"/>
</dbReference>
<feature type="coiled-coil region" evidence="1">
    <location>
        <begin position="565"/>
        <end position="592"/>
    </location>
</feature>
<comment type="caution">
    <text evidence="2">The sequence shown here is derived from an EMBL/GenBank/DDBJ whole genome shotgun (WGS) entry which is preliminary data.</text>
</comment>
<gene>
    <name evidence="2" type="ORF">PPENT_87.1.T0120275</name>
</gene>
<protein>
    <submittedName>
        <fullName evidence="2">Uncharacterized protein</fullName>
    </submittedName>
</protein>
<keyword evidence="3" id="KW-1185">Reference proteome</keyword>
<evidence type="ECO:0000313" key="3">
    <source>
        <dbReference type="Proteomes" id="UP000689195"/>
    </source>
</evidence>
<keyword evidence="1" id="KW-0175">Coiled coil</keyword>
<dbReference type="OrthoDB" id="304856at2759"/>
<evidence type="ECO:0000313" key="2">
    <source>
        <dbReference type="EMBL" id="CAD8143530.1"/>
    </source>
</evidence>
<organism evidence="2 3">
    <name type="scientific">Paramecium pentaurelia</name>
    <dbReference type="NCBI Taxonomy" id="43138"/>
    <lineage>
        <taxon>Eukaryota</taxon>
        <taxon>Sar</taxon>
        <taxon>Alveolata</taxon>
        <taxon>Ciliophora</taxon>
        <taxon>Intramacronucleata</taxon>
        <taxon>Oligohymenophorea</taxon>
        <taxon>Peniculida</taxon>
        <taxon>Parameciidae</taxon>
        <taxon>Paramecium</taxon>
    </lineage>
</organism>
<sequence>MYQQGEGYKDEIFLDDDEVFKQDEEPSIFDIVYQEVGCILLKYTNLNLITCPNTLHYITLNFNNNEPISFLFQPNYILVEQLAVNPALKEIADQLQIEDLINHNQNDHEYFSDYYQHLIKETFKSHINQAQEIFQKQVELLQEQRNMPQVNQELQSIFLDKQFQFPLKLDYKNSEILENEIKYKLFESIQLLQSNYLNNYPIGNKSTKLECSDTAQHLSGYKTQSECFDITPQVQPQVISSLNKEKIKMIVNWLIQENIAIPEIILCAELKNRGNGMNLTFNPNQQILNICAFYYHSFYDAQQNQTETKNIKEENTDELKINQQFNDKKQNTKITEYLLLIRMIDLVVKQQESLKSKIIQLIKYPQLKNQIKRLSRIQEVDAHFKIVKQFIEKLETILLIYDETKQIEIKNEIEKKNQTYSNSLSEIDDESKPIKCQKKYYKLLKLILKLILIESIEQEIPIPQILTCLWFKKHKEKILEGQIIIQNSVQILPSKQRLIPYLQQENQLKLKLEQVQLQSFLELPDTSTQELEDFENFLQQFKFDNKYGRDVVLIEKILIIIHKKKDSIKDQLTQVMQDYQKIEKAKEQFKDRLVLLPKLRTNKTQINDEPILENIIKLIENLQLYICQSKNDNLMINEKQVSHISKKQISTIQKQQIIESKKLDKEGLKVFILSGLITLIDNEVPLPDLITYLGIKNKSQKFSLQINKNYRLQEYLTTQMQLNKVEITDQVESKLLIKKIKIQDGENITIIPNKEQISEPQLIIRALKLITNCEMTKQLSDIWQRPSVLNLKNQVYKNSLKKTKNDTTIGQIKKQFNKIDNKYYIFNNNQQ</sequence>
<proteinExistence type="predicted"/>
<dbReference type="EMBL" id="CAJJDO010000012">
    <property type="protein sequence ID" value="CAD8143530.1"/>
    <property type="molecule type" value="Genomic_DNA"/>
</dbReference>